<evidence type="ECO:0000256" key="12">
    <source>
        <dbReference type="ARBA" id="ARBA00023212"/>
    </source>
</evidence>
<dbReference type="Pfam" id="PF00025">
    <property type="entry name" value="Arf"/>
    <property type="match status" value="1"/>
</dbReference>
<dbReference type="GO" id="GO:0030030">
    <property type="term" value="P:cell projection organization"/>
    <property type="evidence" value="ECO:0007669"/>
    <property type="project" value="UniProtKB-KW"/>
</dbReference>
<dbReference type="Gene3D" id="3.40.50.300">
    <property type="entry name" value="P-loop containing nucleotide triphosphate hydrolases"/>
    <property type="match status" value="1"/>
</dbReference>
<dbReference type="AlphaFoldDB" id="A0A4Z2DNM0"/>
<dbReference type="Proteomes" id="UP000311919">
    <property type="component" value="Unassembled WGS sequence"/>
</dbReference>
<dbReference type="PROSITE" id="PS51417">
    <property type="entry name" value="ARF"/>
    <property type="match status" value="1"/>
</dbReference>
<evidence type="ECO:0000256" key="6">
    <source>
        <dbReference type="ARBA" id="ARBA00022490"/>
    </source>
</evidence>
<organism evidence="18 19">
    <name type="scientific">Schistosoma japonicum</name>
    <name type="common">Blood fluke</name>
    <dbReference type="NCBI Taxonomy" id="6182"/>
    <lineage>
        <taxon>Eukaryota</taxon>
        <taxon>Metazoa</taxon>
        <taxon>Spiralia</taxon>
        <taxon>Lophotrochozoa</taxon>
        <taxon>Platyhelminthes</taxon>
        <taxon>Trematoda</taxon>
        <taxon>Digenea</taxon>
        <taxon>Strigeidida</taxon>
        <taxon>Schistosomatoidea</taxon>
        <taxon>Schistosomatidae</taxon>
        <taxon>Schistosoma</taxon>
    </lineage>
</organism>
<feature type="binding site" evidence="16">
    <location>
        <position position="31"/>
    </location>
    <ligand>
        <name>Mg(2+)</name>
        <dbReference type="ChEBI" id="CHEBI:18420"/>
    </ligand>
</feature>
<keyword evidence="16" id="KW-0479">Metal-binding</keyword>
<dbReference type="GO" id="GO:0060170">
    <property type="term" value="C:ciliary membrane"/>
    <property type="evidence" value="ECO:0007669"/>
    <property type="project" value="UniProtKB-SubCell"/>
</dbReference>
<dbReference type="PRINTS" id="PR00328">
    <property type="entry name" value="SAR1GTPBP"/>
</dbReference>
<comment type="similarity">
    <text evidence="17">Belongs to the small GTPase superfamily. Arf family.</text>
</comment>
<reference evidence="18 19" key="1">
    <citation type="submission" date="2019-03" db="EMBL/GenBank/DDBJ databases">
        <title>An improved genome assembly of the fluke Schistosoma japonicum.</title>
        <authorList>
            <person name="Hu W."/>
            <person name="Luo F."/>
            <person name="Yin M."/>
            <person name="Mo X."/>
            <person name="Sun C."/>
            <person name="Wu Q."/>
            <person name="Zhu B."/>
            <person name="Xiang M."/>
            <person name="Wang J."/>
            <person name="Wang Y."/>
            <person name="Zhang T."/>
            <person name="Xu B."/>
            <person name="Zheng H."/>
            <person name="Feng Z."/>
        </authorList>
    </citation>
    <scope>NUCLEOTIDE SEQUENCE [LARGE SCALE GENOMIC DNA]</scope>
    <source>
        <strain evidence="18">HuSjv2</strain>
        <tissue evidence="18">Worms</tissue>
    </source>
</reference>
<dbReference type="SMART" id="SM00178">
    <property type="entry name" value="SAR"/>
    <property type="match status" value="1"/>
</dbReference>
<keyword evidence="13" id="KW-0966">Cell projection</keyword>
<accession>A0A4Z2DNM0</accession>
<feature type="binding site" evidence="15">
    <location>
        <begin position="130"/>
        <end position="133"/>
    </location>
    <ligand>
        <name>GTP</name>
        <dbReference type="ChEBI" id="CHEBI:37565"/>
    </ligand>
</feature>
<evidence type="ECO:0000256" key="14">
    <source>
        <dbReference type="ARBA" id="ARBA00023288"/>
    </source>
</evidence>
<comment type="caution">
    <text evidence="18">The sequence shown here is derived from an EMBL/GenBank/DDBJ whole genome shotgun (WGS) entry which is preliminary data.</text>
</comment>
<dbReference type="GO" id="GO:0005930">
    <property type="term" value="C:axoneme"/>
    <property type="evidence" value="ECO:0007669"/>
    <property type="project" value="UniProtKB-SubCell"/>
</dbReference>
<evidence type="ECO:0000256" key="15">
    <source>
        <dbReference type="PIRSR" id="PIRSR606689-1"/>
    </source>
</evidence>
<dbReference type="FunFam" id="3.40.50.300:FF:000457">
    <property type="entry name" value="ADP-ribosylation factor-like protein 6"/>
    <property type="match status" value="1"/>
</dbReference>
<evidence type="ECO:0000256" key="7">
    <source>
        <dbReference type="ARBA" id="ARBA00022707"/>
    </source>
</evidence>
<evidence type="ECO:0000256" key="17">
    <source>
        <dbReference type="RuleBase" id="RU003925"/>
    </source>
</evidence>
<evidence type="ECO:0000256" key="11">
    <source>
        <dbReference type="ARBA" id="ARBA00023136"/>
    </source>
</evidence>
<keyword evidence="9" id="KW-0970">Cilium biogenesis/degradation</keyword>
<keyword evidence="7" id="KW-0519">Myristate</keyword>
<dbReference type="SMART" id="SM00177">
    <property type="entry name" value="ARF"/>
    <property type="match status" value="1"/>
</dbReference>
<dbReference type="GO" id="GO:0003924">
    <property type="term" value="F:GTPase activity"/>
    <property type="evidence" value="ECO:0007669"/>
    <property type="project" value="InterPro"/>
</dbReference>
<evidence type="ECO:0000256" key="1">
    <source>
        <dbReference type="ARBA" id="ARBA00004120"/>
    </source>
</evidence>
<gene>
    <name evidence="18" type="ORF">EWB00_010673</name>
</gene>
<evidence type="ECO:0000256" key="9">
    <source>
        <dbReference type="ARBA" id="ARBA00022794"/>
    </source>
</evidence>
<evidence type="ECO:0000313" key="19">
    <source>
        <dbReference type="Proteomes" id="UP000311919"/>
    </source>
</evidence>
<dbReference type="SUPFAM" id="SSF52540">
    <property type="entry name" value="P-loop containing nucleoside triphosphate hydrolases"/>
    <property type="match status" value="1"/>
</dbReference>
<dbReference type="InterPro" id="IPR024156">
    <property type="entry name" value="Small_GTPase_ARF"/>
</dbReference>
<dbReference type="PANTHER" id="PTHR11711">
    <property type="entry name" value="ADP RIBOSYLATION FACTOR-RELATED"/>
    <property type="match status" value="1"/>
</dbReference>
<dbReference type="InterPro" id="IPR005225">
    <property type="entry name" value="Small_GTP-bd"/>
</dbReference>
<sequence length="186" mass="21504">MWLFEIIYRIFGFSKKEVNVLVIGLDNSGKSTILNKLQSKETQKSLIIPTVGYSIEKIKVSQMIFVCIDMSGSGAYRDLWEKFYKECEAIIYVVDSSDELRLIVVEDELHRILKHPNVFSRRIPILFFANKMDQPNSLTTKEIVRILGLENIKNKPWKIFPSNAISGKGLNEGLMWLFDQLKQTNN</sequence>
<evidence type="ECO:0000256" key="3">
    <source>
        <dbReference type="ARBA" id="ARBA00004522"/>
    </source>
</evidence>
<keyword evidence="6" id="KW-0963">Cytoplasm</keyword>
<proteinExistence type="inferred from homology"/>
<feature type="binding site" evidence="16">
    <location>
        <position position="50"/>
    </location>
    <ligand>
        <name>Mg(2+)</name>
        <dbReference type="ChEBI" id="CHEBI:18420"/>
    </ligand>
</feature>
<dbReference type="GO" id="GO:0046872">
    <property type="term" value="F:metal ion binding"/>
    <property type="evidence" value="ECO:0007669"/>
    <property type="project" value="UniProtKB-KW"/>
</dbReference>
<dbReference type="STRING" id="6182.A0A4Z2DNM0"/>
<keyword evidence="19" id="KW-1185">Reference proteome</keyword>
<evidence type="ECO:0000256" key="5">
    <source>
        <dbReference type="ARBA" id="ARBA00022475"/>
    </source>
</evidence>
<dbReference type="OrthoDB" id="442317at2759"/>
<dbReference type="NCBIfam" id="TIGR00231">
    <property type="entry name" value="small_GTP"/>
    <property type="match status" value="1"/>
</dbReference>
<evidence type="ECO:0000256" key="16">
    <source>
        <dbReference type="PIRSR" id="PIRSR606689-2"/>
    </source>
</evidence>
<protein>
    <recommendedName>
        <fullName evidence="4">ADP-ribosylation factor-like protein 6</fullName>
    </recommendedName>
</protein>
<dbReference type="GO" id="GO:0005525">
    <property type="term" value="F:GTP binding"/>
    <property type="evidence" value="ECO:0007669"/>
    <property type="project" value="UniProtKB-KW"/>
</dbReference>
<keyword evidence="10 15" id="KW-0342">GTP-binding</keyword>
<keyword evidence="11" id="KW-0472">Membrane</keyword>
<keyword evidence="5" id="KW-1003">Cell membrane</keyword>
<feature type="binding site" evidence="15">
    <location>
        <begin position="24"/>
        <end position="31"/>
    </location>
    <ligand>
        <name>GTP</name>
        <dbReference type="ChEBI" id="CHEBI:37565"/>
    </ligand>
</feature>
<keyword evidence="16" id="KW-0460">Magnesium</keyword>
<evidence type="ECO:0000256" key="2">
    <source>
        <dbReference type="ARBA" id="ARBA00004430"/>
    </source>
</evidence>
<dbReference type="EMBL" id="SKCS01000084">
    <property type="protein sequence ID" value="TNN17977.1"/>
    <property type="molecule type" value="Genomic_DNA"/>
</dbReference>
<evidence type="ECO:0000313" key="18">
    <source>
        <dbReference type="EMBL" id="TNN17977.1"/>
    </source>
</evidence>
<dbReference type="InterPro" id="IPR027417">
    <property type="entry name" value="P-loop_NTPase"/>
</dbReference>
<keyword evidence="14" id="KW-0449">Lipoprotein</keyword>
<name>A0A4Z2DNM0_SCHJA</name>
<feature type="binding site" evidence="15">
    <location>
        <position position="72"/>
    </location>
    <ligand>
        <name>GTP</name>
        <dbReference type="ChEBI" id="CHEBI:37565"/>
    </ligand>
</feature>
<keyword evidence="8 15" id="KW-0547">Nucleotide-binding</keyword>
<evidence type="ECO:0000256" key="4">
    <source>
        <dbReference type="ARBA" id="ARBA00019766"/>
    </source>
</evidence>
<dbReference type="InterPro" id="IPR006689">
    <property type="entry name" value="Small_GTPase_ARF/SAR"/>
</dbReference>
<comment type="subcellular location">
    <subcellularLocation>
        <location evidence="3">Cell projection</location>
        <location evidence="3">Cilium membrane</location>
        <topology evidence="3">Peripheral membrane protein</topology>
        <orientation evidence="3">Cytoplasmic side</orientation>
    </subcellularLocation>
    <subcellularLocation>
        <location evidence="2">Cytoplasm</location>
        <location evidence="2">Cytoskeleton</location>
        <location evidence="2">Cilium axoneme</location>
    </subcellularLocation>
    <subcellularLocation>
        <location evidence="1">Cytoplasm</location>
        <location evidence="1">Cytoskeleton</location>
        <location evidence="1">Cilium basal body</location>
    </subcellularLocation>
</comment>
<keyword evidence="12" id="KW-0206">Cytoskeleton</keyword>
<evidence type="ECO:0000256" key="10">
    <source>
        <dbReference type="ARBA" id="ARBA00023134"/>
    </source>
</evidence>
<evidence type="ECO:0000256" key="13">
    <source>
        <dbReference type="ARBA" id="ARBA00023273"/>
    </source>
</evidence>
<evidence type="ECO:0000256" key="8">
    <source>
        <dbReference type="ARBA" id="ARBA00022741"/>
    </source>
</evidence>